<evidence type="ECO:0000313" key="4">
    <source>
        <dbReference type="Proteomes" id="UP000633601"/>
    </source>
</evidence>
<dbReference type="EMBL" id="JACSQE010000005">
    <property type="protein sequence ID" value="MBD7998447.1"/>
    <property type="molecule type" value="Genomic_DNA"/>
</dbReference>
<feature type="transmembrane region" description="Helical" evidence="2">
    <location>
        <begin position="225"/>
        <end position="246"/>
    </location>
</feature>
<feature type="transmembrane region" description="Helical" evidence="2">
    <location>
        <begin position="202"/>
        <end position="219"/>
    </location>
</feature>
<evidence type="ECO:0000256" key="1">
    <source>
        <dbReference type="SAM" id="MobiDB-lite"/>
    </source>
</evidence>
<feature type="region of interest" description="Disordered" evidence="1">
    <location>
        <begin position="1"/>
        <end position="40"/>
    </location>
</feature>
<keyword evidence="4" id="KW-1185">Reference proteome</keyword>
<organism evidence="3 4">
    <name type="scientific">Oerskovia gallyi</name>
    <dbReference type="NCBI Taxonomy" id="2762226"/>
    <lineage>
        <taxon>Bacteria</taxon>
        <taxon>Bacillati</taxon>
        <taxon>Actinomycetota</taxon>
        <taxon>Actinomycetes</taxon>
        <taxon>Micrococcales</taxon>
        <taxon>Cellulomonadaceae</taxon>
        <taxon>Oerskovia</taxon>
    </lineage>
</organism>
<evidence type="ECO:0008006" key="5">
    <source>
        <dbReference type="Google" id="ProtNLM"/>
    </source>
</evidence>
<comment type="caution">
    <text evidence="3">The sequence shown here is derived from an EMBL/GenBank/DDBJ whole genome shotgun (WGS) entry which is preliminary data.</text>
</comment>
<name>A0ABR8V183_9CELL</name>
<proteinExistence type="predicted"/>
<dbReference type="Proteomes" id="UP000633601">
    <property type="component" value="Unassembled WGS sequence"/>
</dbReference>
<feature type="transmembrane region" description="Helical" evidence="2">
    <location>
        <begin position="108"/>
        <end position="132"/>
    </location>
</feature>
<feature type="transmembrane region" description="Helical" evidence="2">
    <location>
        <begin position="176"/>
        <end position="195"/>
    </location>
</feature>
<keyword evidence="2" id="KW-1133">Transmembrane helix</keyword>
<protein>
    <recommendedName>
        <fullName evidence="5">Transporter</fullName>
    </recommendedName>
</protein>
<reference evidence="3 4" key="1">
    <citation type="submission" date="2020-08" db="EMBL/GenBank/DDBJ databases">
        <title>A Genomic Blueprint of the Chicken Gut Microbiome.</title>
        <authorList>
            <person name="Gilroy R."/>
            <person name="Ravi A."/>
            <person name="Getino M."/>
            <person name="Pursley I."/>
            <person name="Horton D.L."/>
            <person name="Alikhan N.-F."/>
            <person name="Baker D."/>
            <person name="Gharbi K."/>
            <person name="Hall N."/>
            <person name="Watson M."/>
            <person name="Adriaenssens E.M."/>
            <person name="Foster-Nyarko E."/>
            <person name="Jarju S."/>
            <person name="Secka A."/>
            <person name="Antonio M."/>
            <person name="Oren A."/>
            <person name="Chaudhuri R."/>
            <person name="La Ragione R.M."/>
            <person name="Hildebrand F."/>
            <person name="Pallen M.J."/>
        </authorList>
    </citation>
    <scope>NUCLEOTIDE SEQUENCE [LARGE SCALE GENOMIC DNA]</scope>
    <source>
        <strain evidence="3 4">Sa2CUA8</strain>
    </source>
</reference>
<feature type="transmembrane region" description="Helical" evidence="2">
    <location>
        <begin position="62"/>
        <end position="80"/>
    </location>
</feature>
<sequence length="260" mass="27096">MPDQTSDRHAGPAQGPDDDQPLDPAGPAQGPDDDQPLDPAASLRLIAAQQEKAKDVEPDGRVLYGVWGLAWLLGYTTLYVSSLRSATPPATATLQIGASDVVGQPEPWALLAFTFLIVGAVAITIVHIMTRVSGVRGASARSGALYGWAWFISFAAMSMVLGGLARAGANPEVMSLASNSLSCLVVGIMYLAGGAMWQETRLYVLGVWILLVAGAATIVGLPGLYLVMAAAGGGGFLLMALVEQVLRVRTRRRIAGGARA</sequence>
<dbReference type="RefSeq" id="WP_191790148.1">
    <property type="nucleotide sequence ID" value="NZ_JACSQE010000005.1"/>
</dbReference>
<gene>
    <name evidence="3" type="ORF">H9640_07780</name>
</gene>
<feature type="compositionally biased region" description="Basic and acidic residues" evidence="1">
    <location>
        <begin position="1"/>
        <end position="10"/>
    </location>
</feature>
<evidence type="ECO:0000313" key="3">
    <source>
        <dbReference type="EMBL" id="MBD7998447.1"/>
    </source>
</evidence>
<keyword evidence="2" id="KW-0812">Transmembrane</keyword>
<accession>A0ABR8V183</accession>
<feature type="transmembrane region" description="Helical" evidence="2">
    <location>
        <begin position="144"/>
        <end position="164"/>
    </location>
</feature>
<evidence type="ECO:0000256" key="2">
    <source>
        <dbReference type="SAM" id="Phobius"/>
    </source>
</evidence>
<keyword evidence="2" id="KW-0472">Membrane</keyword>